<gene>
    <name evidence="1" type="ORF">G9470_27095</name>
</gene>
<protein>
    <submittedName>
        <fullName evidence="1">Spore maturation protein</fullName>
    </submittedName>
</protein>
<dbReference type="EMBL" id="JAAOXG010000144">
    <property type="protein sequence ID" value="NNJ33411.1"/>
    <property type="molecule type" value="Genomic_DNA"/>
</dbReference>
<keyword evidence="2" id="KW-1185">Reference proteome</keyword>
<accession>A0ABX1W1U2</accession>
<organism evidence="1 2">
    <name type="scientific">Lacrimispora defluvii</name>
    <dbReference type="NCBI Taxonomy" id="2719233"/>
    <lineage>
        <taxon>Bacteria</taxon>
        <taxon>Bacillati</taxon>
        <taxon>Bacillota</taxon>
        <taxon>Clostridia</taxon>
        <taxon>Lachnospirales</taxon>
        <taxon>Lachnospiraceae</taxon>
        <taxon>Lacrimispora</taxon>
    </lineage>
</organism>
<proteinExistence type="predicted"/>
<dbReference type="Proteomes" id="UP000539052">
    <property type="component" value="Unassembled WGS sequence"/>
</dbReference>
<sequence length="20" mass="2226">VTSTAAFCGVIFCKVLQKYF</sequence>
<name>A0ABX1W1U2_9FIRM</name>
<comment type="caution">
    <text evidence="1">The sequence shown here is derived from an EMBL/GenBank/DDBJ whole genome shotgun (WGS) entry which is preliminary data.</text>
</comment>
<feature type="non-terminal residue" evidence="1">
    <location>
        <position position="1"/>
    </location>
</feature>
<reference evidence="1 2" key="1">
    <citation type="submission" date="2020-03" db="EMBL/GenBank/DDBJ databases">
        <title>Genome Sequence of industrial isolate, B5A.</title>
        <authorList>
            <person name="Sharma S."/>
            <person name="Patil P.B."/>
            <person name="Korpole S."/>
        </authorList>
    </citation>
    <scope>NUCLEOTIDE SEQUENCE [LARGE SCALE GENOMIC DNA]</scope>
    <source>
        <strain evidence="1 2">PI-S10-B5A</strain>
    </source>
</reference>
<evidence type="ECO:0000313" key="2">
    <source>
        <dbReference type="Proteomes" id="UP000539052"/>
    </source>
</evidence>
<evidence type="ECO:0000313" key="1">
    <source>
        <dbReference type="EMBL" id="NNJ33411.1"/>
    </source>
</evidence>